<dbReference type="Proteomes" id="UP000798662">
    <property type="component" value="Chromosome 1"/>
</dbReference>
<name>A0ACC3BTT1_PYRYE</name>
<gene>
    <name evidence="1" type="ORF">I4F81_003846</name>
</gene>
<accession>A0ACC3BTT1</accession>
<sequence length="252" mass="25736">MAGSSAAPSAAATAAAPAAAASAMTPASASAAAPPTAAATPTRPATAAAAVVLRGEGKRWSPDERKALAKAYAVATLNGVSGTDQTKKELWLAVYRIFRAKVGEAAQQAENRRAAAEHFQQKAVRNTPEAVAFRKDMHREMLALGSAALESSPQRRTGGAPSTSSGAGRVSAALPPRTPTASTAEGNARGANAFATKAKRALSRRPAIDLTLASSLEVTEAGISDHDDEEFDGEVTDPIRGSSSDEDVEVSD</sequence>
<organism evidence="1 2">
    <name type="scientific">Pyropia yezoensis</name>
    <name type="common">Susabi-nori</name>
    <name type="synonym">Porphyra yezoensis</name>
    <dbReference type="NCBI Taxonomy" id="2788"/>
    <lineage>
        <taxon>Eukaryota</taxon>
        <taxon>Rhodophyta</taxon>
        <taxon>Bangiophyceae</taxon>
        <taxon>Bangiales</taxon>
        <taxon>Bangiaceae</taxon>
        <taxon>Pyropia</taxon>
    </lineage>
</organism>
<reference evidence="1" key="1">
    <citation type="submission" date="2019-11" db="EMBL/GenBank/DDBJ databases">
        <title>Nori genome reveals adaptations in red seaweeds to the harsh intertidal environment.</title>
        <authorList>
            <person name="Wang D."/>
            <person name="Mao Y."/>
        </authorList>
    </citation>
    <scope>NUCLEOTIDE SEQUENCE</scope>
    <source>
        <tissue evidence="1">Gametophyte</tissue>
    </source>
</reference>
<evidence type="ECO:0000313" key="1">
    <source>
        <dbReference type="EMBL" id="KAK1861262.1"/>
    </source>
</evidence>
<dbReference type="EMBL" id="CM020618">
    <property type="protein sequence ID" value="KAK1861262.1"/>
    <property type="molecule type" value="Genomic_DNA"/>
</dbReference>
<keyword evidence="2" id="KW-1185">Reference proteome</keyword>
<comment type="caution">
    <text evidence="1">The sequence shown here is derived from an EMBL/GenBank/DDBJ whole genome shotgun (WGS) entry which is preliminary data.</text>
</comment>
<protein>
    <submittedName>
        <fullName evidence="1">Uncharacterized protein</fullName>
    </submittedName>
</protein>
<evidence type="ECO:0000313" key="2">
    <source>
        <dbReference type="Proteomes" id="UP000798662"/>
    </source>
</evidence>
<proteinExistence type="predicted"/>